<dbReference type="GO" id="GO:0016491">
    <property type="term" value="F:oxidoreductase activity"/>
    <property type="evidence" value="ECO:0007669"/>
    <property type="project" value="UniProtKB-ARBA"/>
</dbReference>
<proteinExistence type="predicted"/>
<dbReference type="InterPro" id="IPR046346">
    <property type="entry name" value="Aminoacid_DH-like_N_sf"/>
</dbReference>
<evidence type="ECO:0000313" key="1">
    <source>
        <dbReference type="EMBL" id="QDT08335.1"/>
    </source>
</evidence>
<sequence length="253" mass="27267">MDGLTEPLIAVIGDPIAGNPSQFAIEFALKSLDLDFRVTSFHVQQENIVAALDGLQVLDFRGVLVDDSLSMLAAAWRQGESIEEYSGSPANCLSRSGGDQGDLIATDTHGQWLSEAIQAHFAQHGDPDKSCLWLGNRSKSFPSDIVDKEQITLSTRTPTVEAVTHANLIVLSTGPKGDVPLNVDEWPTGDGSKLIVDLTDGKEEICAAAEKGYRVISALDRQIGVVSKSFQLWTDAVPSTTIIQEAIEEYLSV</sequence>
<dbReference type="Proteomes" id="UP000319817">
    <property type="component" value="Chromosome"/>
</dbReference>
<dbReference type="SUPFAM" id="SSF53223">
    <property type="entry name" value="Aminoacid dehydrogenase-like, N-terminal domain"/>
    <property type="match status" value="1"/>
</dbReference>
<evidence type="ECO:0008006" key="3">
    <source>
        <dbReference type="Google" id="ProtNLM"/>
    </source>
</evidence>
<evidence type="ECO:0000313" key="2">
    <source>
        <dbReference type="Proteomes" id="UP000319817"/>
    </source>
</evidence>
<protein>
    <recommendedName>
        <fullName evidence="3">Shikimate dehydrogenase</fullName>
    </recommendedName>
</protein>
<accession>A0A517NMH5</accession>
<dbReference type="RefSeq" id="WP_145415894.1">
    <property type="nucleotide sequence ID" value="NZ_CP036526.1"/>
</dbReference>
<dbReference type="OrthoDB" id="9792692at2"/>
<name>A0A517NMH5_9BACT</name>
<keyword evidence="2" id="KW-1185">Reference proteome</keyword>
<dbReference type="EMBL" id="CP036526">
    <property type="protein sequence ID" value="QDT08335.1"/>
    <property type="molecule type" value="Genomic_DNA"/>
</dbReference>
<gene>
    <name evidence="1" type="ORF">K239x_02730</name>
</gene>
<reference evidence="1 2" key="1">
    <citation type="submission" date="2019-02" db="EMBL/GenBank/DDBJ databases">
        <title>Deep-cultivation of Planctomycetes and their phenomic and genomic characterization uncovers novel biology.</title>
        <authorList>
            <person name="Wiegand S."/>
            <person name="Jogler M."/>
            <person name="Boedeker C."/>
            <person name="Pinto D."/>
            <person name="Vollmers J."/>
            <person name="Rivas-Marin E."/>
            <person name="Kohn T."/>
            <person name="Peeters S.H."/>
            <person name="Heuer A."/>
            <person name="Rast P."/>
            <person name="Oberbeckmann S."/>
            <person name="Bunk B."/>
            <person name="Jeske O."/>
            <person name="Meyerdierks A."/>
            <person name="Storesund J.E."/>
            <person name="Kallscheuer N."/>
            <person name="Luecker S."/>
            <person name="Lage O.M."/>
            <person name="Pohl T."/>
            <person name="Merkel B.J."/>
            <person name="Hornburger P."/>
            <person name="Mueller R.-W."/>
            <person name="Bruemmer F."/>
            <person name="Labrenz M."/>
            <person name="Spormann A.M."/>
            <person name="Op den Camp H."/>
            <person name="Overmann J."/>
            <person name="Amann R."/>
            <person name="Jetten M.S.M."/>
            <person name="Mascher T."/>
            <person name="Medema M.H."/>
            <person name="Devos D.P."/>
            <person name="Kaster A.-K."/>
            <person name="Ovreas L."/>
            <person name="Rohde M."/>
            <person name="Galperin M.Y."/>
            <person name="Jogler C."/>
        </authorList>
    </citation>
    <scope>NUCLEOTIDE SEQUENCE [LARGE SCALE GENOMIC DNA]</scope>
    <source>
        <strain evidence="1 2">K23_9</strain>
    </source>
</reference>
<dbReference type="Gene3D" id="3.40.50.10860">
    <property type="entry name" value="Leucine Dehydrogenase, chain A, domain 1"/>
    <property type="match status" value="1"/>
</dbReference>
<organism evidence="1 2">
    <name type="scientific">Stieleria marina</name>
    <dbReference type="NCBI Taxonomy" id="1930275"/>
    <lineage>
        <taxon>Bacteria</taxon>
        <taxon>Pseudomonadati</taxon>
        <taxon>Planctomycetota</taxon>
        <taxon>Planctomycetia</taxon>
        <taxon>Pirellulales</taxon>
        <taxon>Pirellulaceae</taxon>
        <taxon>Stieleria</taxon>
    </lineage>
</organism>
<dbReference type="AlphaFoldDB" id="A0A517NMH5"/>